<dbReference type="EMBL" id="JAMZIH010006493">
    <property type="protein sequence ID" value="KAJ1673861.1"/>
    <property type="molecule type" value="Genomic_DNA"/>
</dbReference>
<protein>
    <submittedName>
        <fullName evidence="1">Ubiquitin-specific protease ubp15</fullName>
        <ecNumber evidence="1">3.4.19.12</ecNumber>
    </submittedName>
</protein>
<proteinExistence type="predicted"/>
<gene>
    <name evidence="1" type="primary">UBP15_4</name>
    <name evidence="1" type="ORF">EV182_004421</name>
</gene>
<accession>A0ACC1HE03</accession>
<sequence length="134" mass="14820">MDNSSGSPPISTPEVTPSEDSARIPVSVLDTDAFVTEYFSPKPNLTPKDLKASHWVVDWNELESRATGPVFEVGGHKWNILFFPQGNNPSDGCSSFFLQYTNAEQEPEGWGVCAEFCLVISNVDHPDVFSLNRK</sequence>
<reference evidence="1" key="1">
    <citation type="submission" date="2022-06" db="EMBL/GenBank/DDBJ databases">
        <title>Phylogenomic reconstructions and comparative analyses of Kickxellomycotina fungi.</title>
        <authorList>
            <person name="Reynolds N.K."/>
            <person name="Stajich J.E."/>
            <person name="Barry K."/>
            <person name="Grigoriev I.V."/>
            <person name="Crous P."/>
            <person name="Smith M.E."/>
        </authorList>
    </citation>
    <scope>NUCLEOTIDE SEQUENCE</scope>
    <source>
        <strain evidence="1">RSA 2271</strain>
    </source>
</reference>
<organism evidence="1 2">
    <name type="scientific">Spiromyces aspiralis</name>
    <dbReference type="NCBI Taxonomy" id="68401"/>
    <lineage>
        <taxon>Eukaryota</taxon>
        <taxon>Fungi</taxon>
        <taxon>Fungi incertae sedis</taxon>
        <taxon>Zoopagomycota</taxon>
        <taxon>Kickxellomycotina</taxon>
        <taxon>Kickxellomycetes</taxon>
        <taxon>Kickxellales</taxon>
        <taxon>Kickxellaceae</taxon>
        <taxon>Spiromyces</taxon>
    </lineage>
</organism>
<keyword evidence="1" id="KW-0645">Protease</keyword>
<keyword evidence="2" id="KW-1185">Reference proteome</keyword>
<dbReference type="Proteomes" id="UP001145114">
    <property type="component" value="Unassembled WGS sequence"/>
</dbReference>
<keyword evidence="1" id="KW-0378">Hydrolase</keyword>
<evidence type="ECO:0000313" key="2">
    <source>
        <dbReference type="Proteomes" id="UP001145114"/>
    </source>
</evidence>
<comment type="caution">
    <text evidence="1">The sequence shown here is derived from an EMBL/GenBank/DDBJ whole genome shotgun (WGS) entry which is preliminary data.</text>
</comment>
<evidence type="ECO:0000313" key="1">
    <source>
        <dbReference type="EMBL" id="KAJ1673861.1"/>
    </source>
</evidence>
<name>A0ACC1HE03_9FUNG</name>
<dbReference type="EC" id="3.4.19.12" evidence="1"/>